<sequence length="178" mass="20887">MGDFNILLAALKNGDDHAFEKIYADHYELLCFYLLSYTSDKAKVEDIVQETFITLWSKRKEINITTSLKNYLIRIAYNKLTDTYRKSKKKDEMLSSYYQTALMRAINLDNDEKNERLLKLDKCIDKLPKKCRDVFKENKIKGMKYSQVAENMNISIKTVEGHITNAFRLIRSCMKVNS</sequence>
<dbReference type="AlphaFoldDB" id="A0A2K9PPC3"/>
<evidence type="ECO:0000256" key="1">
    <source>
        <dbReference type="ARBA" id="ARBA00010641"/>
    </source>
</evidence>
<evidence type="ECO:0000256" key="2">
    <source>
        <dbReference type="ARBA" id="ARBA00023015"/>
    </source>
</evidence>
<feature type="domain" description="RNA polymerase sigma-70 region 2" evidence="5">
    <location>
        <begin position="23"/>
        <end position="88"/>
    </location>
</feature>
<dbReference type="InterPro" id="IPR013325">
    <property type="entry name" value="RNA_pol_sigma_r2"/>
</dbReference>
<keyword evidence="3" id="KW-0731">Sigma factor</keyword>
<evidence type="ECO:0000256" key="4">
    <source>
        <dbReference type="ARBA" id="ARBA00023163"/>
    </source>
</evidence>
<gene>
    <name evidence="7" type="ORF">C1H87_09495</name>
</gene>
<dbReference type="GO" id="GO:0006352">
    <property type="term" value="P:DNA-templated transcription initiation"/>
    <property type="evidence" value="ECO:0007669"/>
    <property type="project" value="InterPro"/>
</dbReference>
<dbReference type="EMBL" id="CP025791">
    <property type="protein sequence ID" value="AUP78921.1"/>
    <property type="molecule type" value="Genomic_DNA"/>
</dbReference>
<accession>A0A2K9PPC3</accession>
<reference evidence="7 8" key="1">
    <citation type="submission" date="2018-01" db="EMBL/GenBank/DDBJ databases">
        <title>Complete genome sequence of Flavivirga eckloniae ECD14 isolated from seaweed Ecklonia cava.</title>
        <authorList>
            <person name="Lee J.H."/>
            <person name="Baik K.S."/>
            <person name="Seong C.N."/>
        </authorList>
    </citation>
    <scope>NUCLEOTIDE SEQUENCE [LARGE SCALE GENOMIC DNA]</scope>
    <source>
        <strain evidence="7 8">ECD14</strain>
    </source>
</reference>
<dbReference type="KEGG" id="fek:C1H87_09495"/>
<evidence type="ECO:0000313" key="7">
    <source>
        <dbReference type="EMBL" id="AUP78921.1"/>
    </source>
</evidence>
<dbReference type="Pfam" id="PF04542">
    <property type="entry name" value="Sigma70_r2"/>
    <property type="match status" value="1"/>
</dbReference>
<dbReference type="GO" id="GO:0016987">
    <property type="term" value="F:sigma factor activity"/>
    <property type="evidence" value="ECO:0007669"/>
    <property type="project" value="UniProtKB-KW"/>
</dbReference>
<name>A0A2K9PPC3_9FLAO</name>
<dbReference type="RefSeq" id="WP_102755576.1">
    <property type="nucleotide sequence ID" value="NZ_CP025791.1"/>
</dbReference>
<keyword evidence="4" id="KW-0804">Transcription</keyword>
<evidence type="ECO:0000259" key="6">
    <source>
        <dbReference type="Pfam" id="PF08281"/>
    </source>
</evidence>
<dbReference type="Pfam" id="PF08281">
    <property type="entry name" value="Sigma70_r4_2"/>
    <property type="match status" value="1"/>
</dbReference>
<evidence type="ECO:0000256" key="3">
    <source>
        <dbReference type="ARBA" id="ARBA00023082"/>
    </source>
</evidence>
<dbReference type="Gene3D" id="1.10.1740.10">
    <property type="match status" value="1"/>
</dbReference>
<keyword evidence="8" id="KW-1185">Reference proteome</keyword>
<dbReference type="SUPFAM" id="SSF88659">
    <property type="entry name" value="Sigma3 and sigma4 domains of RNA polymerase sigma factors"/>
    <property type="match status" value="1"/>
</dbReference>
<dbReference type="Gene3D" id="1.10.10.10">
    <property type="entry name" value="Winged helix-like DNA-binding domain superfamily/Winged helix DNA-binding domain"/>
    <property type="match status" value="1"/>
</dbReference>
<evidence type="ECO:0000259" key="5">
    <source>
        <dbReference type="Pfam" id="PF04542"/>
    </source>
</evidence>
<dbReference type="OrthoDB" id="1100095at2"/>
<dbReference type="InterPro" id="IPR014284">
    <property type="entry name" value="RNA_pol_sigma-70_dom"/>
</dbReference>
<dbReference type="NCBIfam" id="TIGR02937">
    <property type="entry name" value="sigma70-ECF"/>
    <property type="match status" value="1"/>
</dbReference>
<dbReference type="GO" id="GO:0003677">
    <property type="term" value="F:DNA binding"/>
    <property type="evidence" value="ECO:0007669"/>
    <property type="project" value="InterPro"/>
</dbReference>
<dbReference type="InterPro" id="IPR007627">
    <property type="entry name" value="RNA_pol_sigma70_r2"/>
</dbReference>
<dbReference type="InterPro" id="IPR013324">
    <property type="entry name" value="RNA_pol_sigma_r3/r4-like"/>
</dbReference>
<comment type="similarity">
    <text evidence="1">Belongs to the sigma-70 factor family. ECF subfamily.</text>
</comment>
<dbReference type="SUPFAM" id="SSF88946">
    <property type="entry name" value="Sigma2 domain of RNA polymerase sigma factors"/>
    <property type="match status" value="1"/>
</dbReference>
<dbReference type="PANTHER" id="PTHR43133:SF46">
    <property type="entry name" value="RNA POLYMERASE SIGMA-70 FACTOR ECF SUBFAMILY"/>
    <property type="match status" value="1"/>
</dbReference>
<protein>
    <submittedName>
        <fullName evidence="7">RNA polymerase sigma-70 factor</fullName>
    </submittedName>
</protein>
<feature type="domain" description="RNA polymerase sigma factor 70 region 4 type 2" evidence="6">
    <location>
        <begin position="118"/>
        <end position="168"/>
    </location>
</feature>
<dbReference type="NCBIfam" id="TIGR02985">
    <property type="entry name" value="Sig70_bacteroi1"/>
    <property type="match status" value="1"/>
</dbReference>
<proteinExistence type="inferred from homology"/>
<dbReference type="InterPro" id="IPR039425">
    <property type="entry name" value="RNA_pol_sigma-70-like"/>
</dbReference>
<dbReference type="InterPro" id="IPR036388">
    <property type="entry name" value="WH-like_DNA-bd_sf"/>
</dbReference>
<dbReference type="Proteomes" id="UP000235826">
    <property type="component" value="Chromosome"/>
</dbReference>
<organism evidence="7 8">
    <name type="scientific">Flavivirga eckloniae</name>
    <dbReference type="NCBI Taxonomy" id="1803846"/>
    <lineage>
        <taxon>Bacteria</taxon>
        <taxon>Pseudomonadati</taxon>
        <taxon>Bacteroidota</taxon>
        <taxon>Flavobacteriia</taxon>
        <taxon>Flavobacteriales</taxon>
        <taxon>Flavobacteriaceae</taxon>
        <taxon>Flavivirga</taxon>
    </lineage>
</organism>
<dbReference type="InterPro" id="IPR013249">
    <property type="entry name" value="RNA_pol_sigma70_r4_t2"/>
</dbReference>
<keyword evidence="2" id="KW-0805">Transcription regulation</keyword>
<evidence type="ECO:0000313" key="8">
    <source>
        <dbReference type="Proteomes" id="UP000235826"/>
    </source>
</evidence>
<dbReference type="PANTHER" id="PTHR43133">
    <property type="entry name" value="RNA POLYMERASE ECF-TYPE SIGMA FACTO"/>
    <property type="match status" value="1"/>
</dbReference>
<dbReference type="InterPro" id="IPR014327">
    <property type="entry name" value="RNA_pol_sigma70_bacteroid"/>
</dbReference>